<dbReference type="InterPro" id="IPR050327">
    <property type="entry name" value="Proton-linked_MCT"/>
</dbReference>
<organism evidence="7 8">
    <name type="scientific">Cryptosporangium arvum DSM 44712</name>
    <dbReference type="NCBI Taxonomy" id="927661"/>
    <lineage>
        <taxon>Bacteria</taxon>
        <taxon>Bacillati</taxon>
        <taxon>Actinomycetota</taxon>
        <taxon>Actinomycetes</taxon>
        <taxon>Cryptosporangiales</taxon>
        <taxon>Cryptosporangiaceae</taxon>
        <taxon>Cryptosporangium</taxon>
    </lineage>
</organism>
<gene>
    <name evidence="7" type="ORF">CryarDRAFT_2653</name>
</gene>
<dbReference type="PANTHER" id="PTHR11360:SF304">
    <property type="entry name" value="MFS DOMAIN-CONTAINING PROTEIN"/>
    <property type="match status" value="1"/>
</dbReference>
<evidence type="ECO:0000256" key="1">
    <source>
        <dbReference type="ARBA" id="ARBA00004651"/>
    </source>
</evidence>
<feature type="transmembrane region" description="Helical" evidence="5">
    <location>
        <begin position="246"/>
        <end position="265"/>
    </location>
</feature>
<evidence type="ECO:0000256" key="5">
    <source>
        <dbReference type="SAM" id="Phobius"/>
    </source>
</evidence>
<feature type="transmembrane region" description="Helical" evidence="5">
    <location>
        <begin position="36"/>
        <end position="56"/>
    </location>
</feature>
<comment type="caution">
    <text evidence="7">The sequence shown here is derived from an EMBL/GenBank/DDBJ whole genome shotgun (WGS) entry which is preliminary data.</text>
</comment>
<accession>A0A010ZWE1</accession>
<evidence type="ECO:0000259" key="6">
    <source>
        <dbReference type="PROSITE" id="PS50850"/>
    </source>
</evidence>
<feature type="transmembrane region" description="Helical" evidence="5">
    <location>
        <begin position="363"/>
        <end position="386"/>
    </location>
</feature>
<dbReference type="InterPro" id="IPR011701">
    <property type="entry name" value="MFS"/>
</dbReference>
<dbReference type="PROSITE" id="PS50850">
    <property type="entry name" value="MFS"/>
    <property type="match status" value="1"/>
</dbReference>
<feature type="transmembrane region" description="Helical" evidence="5">
    <location>
        <begin position="329"/>
        <end position="351"/>
    </location>
</feature>
<evidence type="ECO:0000256" key="4">
    <source>
        <dbReference type="ARBA" id="ARBA00023136"/>
    </source>
</evidence>
<feature type="transmembrane region" description="Helical" evidence="5">
    <location>
        <begin position="96"/>
        <end position="113"/>
    </location>
</feature>
<dbReference type="Gene3D" id="1.20.1250.20">
    <property type="entry name" value="MFS general substrate transporter like domains"/>
    <property type="match status" value="2"/>
</dbReference>
<feature type="domain" description="Major facilitator superfamily (MFS) profile" evidence="6">
    <location>
        <begin position="172"/>
        <end position="425"/>
    </location>
</feature>
<dbReference type="OrthoDB" id="3283589at2"/>
<feature type="transmembrane region" description="Helical" evidence="5">
    <location>
        <begin position="119"/>
        <end position="139"/>
    </location>
</feature>
<feature type="transmembrane region" description="Helical" evidence="5">
    <location>
        <begin position="271"/>
        <end position="293"/>
    </location>
</feature>
<dbReference type="Proteomes" id="UP000021053">
    <property type="component" value="Unassembled WGS sequence"/>
</dbReference>
<dbReference type="InterPro" id="IPR020846">
    <property type="entry name" value="MFS_dom"/>
</dbReference>
<keyword evidence="4 5" id="KW-0472">Membrane</keyword>
<evidence type="ECO:0000256" key="3">
    <source>
        <dbReference type="ARBA" id="ARBA00022989"/>
    </source>
</evidence>
<keyword evidence="2 5" id="KW-0812">Transmembrane</keyword>
<dbReference type="InterPro" id="IPR005829">
    <property type="entry name" value="Sugar_transporter_CS"/>
</dbReference>
<dbReference type="InterPro" id="IPR036259">
    <property type="entry name" value="MFS_trans_sf"/>
</dbReference>
<dbReference type="EMBL" id="JFBT01000001">
    <property type="protein sequence ID" value="EXG81537.1"/>
    <property type="molecule type" value="Genomic_DNA"/>
</dbReference>
<proteinExistence type="predicted"/>
<dbReference type="AlphaFoldDB" id="A0A010ZWE1"/>
<dbReference type="PROSITE" id="PS00216">
    <property type="entry name" value="SUGAR_TRANSPORT_1"/>
    <property type="match status" value="1"/>
</dbReference>
<dbReference type="GO" id="GO:0005886">
    <property type="term" value="C:plasma membrane"/>
    <property type="evidence" value="ECO:0007669"/>
    <property type="project" value="UniProtKB-SubCell"/>
</dbReference>
<dbReference type="RefSeq" id="WP_035850901.1">
    <property type="nucleotide sequence ID" value="NZ_KK073874.1"/>
</dbReference>
<dbReference type="HOGENOM" id="CLU_001265_59_7_11"/>
<protein>
    <submittedName>
        <fullName evidence="7">Nitrate/nitrite transporter</fullName>
    </submittedName>
</protein>
<sequence length="425" mass="43281">MSFTLVSDFHGRQYRVGENATDLTGRSRAWMLRASLAAMAAAGLLQYGLAAALPALARGNGWSSTDVLCVLGLWVAGQAGVAAPATALYRRAGTRLLFPAAVLCAAGLATPAHTGSLTLVLLGYSVLGGLGAGLVYVVCIGVATEWFPERIAGVTGAVSGAFGYGAVPFVAVVYVVDAGPILFDVAAVLVAVVVTGAALVVRRPPERWWPAGIDPRLWALDRRLNRSIPANAPAIRSYRPADAWRSGMLPLMWALVGVIAAMALFDLGYLAVSGSTAAIGVLALATGLARVVTGRLSDRLGRRRMLMAALLLGGLAQFGLLAGGEPGPVALSAAVAGVGTGAGYSLLVGLVRDWFGDEATLVNYGLVYTGKAVGGVVGLLLVAASSPARGEIVAVVVVGALGVLGACAAGLLRRPGRPALRLPGR</sequence>
<keyword evidence="8" id="KW-1185">Reference proteome</keyword>
<dbReference type="SUPFAM" id="SSF103473">
    <property type="entry name" value="MFS general substrate transporter"/>
    <property type="match status" value="1"/>
</dbReference>
<dbReference type="GO" id="GO:0022857">
    <property type="term" value="F:transmembrane transporter activity"/>
    <property type="evidence" value="ECO:0007669"/>
    <property type="project" value="InterPro"/>
</dbReference>
<keyword evidence="3 5" id="KW-1133">Transmembrane helix</keyword>
<dbReference type="PANTHER" id="PTHR11360">
    <property type="entry name" value="MONOCARBOXYLATE TRANSPORTER"/>
    <property type="match status" value="1"/>
</dbReference>
<feature type="transmembrane region" description="Helical" evidence="5">
    <location>
        <begin position="181"/>
        <end position="201"/>
    </location>
</feature>
<evidence type="ECO:0000313" key="7">
    <source>
        <dbReference type="EMBL" id="EXG81537.1"/>
    </source>
</evidence>
<feature type="transmembrane region" description="Helical" evidence="5">
    <location>
        <begin position="68"/>
        <end position="89"/>
    </location>
</feature>
<evidence type="ECO:0000256" key="2">
    <source>
        <dbReference type="ARBA" id="ARBA00022692"/>
    </source>
</evidence>
<evidence type="ECO:0000313" key="8">
    <source>
        <dbReference type="Proteomes" id="UP000021053"/>
    </source>
</evidence>
<comment type="subcellular location">
    <subcellularLocation>
        <location evidence="1">Cell membrane</location>
        <topology evidence="1">Multi-pass membrane protein</topology>
    </subcellularLocation>
</comment>
<reference evidence="7 8" key="1">
    <citation type="submission" date="2013-07" db="EMBL/GenBank/DDBJ databases">
        <authorList>
            <consortium name="DOE Joint Genome Institute"/>
            <person name="Eisen J."/>
            <person name="Huntemann M."/>
            <person name="Han J."/>
            <person name="Chen A."/>
            <person name="Kyrpides N."/>
            <person name="Mavromatis K."/>
            <person name="Markowitz V."/>
            <person name="Palaniappan K."/>
            <person name="Ivanova N."/>
            <person name="Schaumberg A."/>
            <person name="Pati A."/>
            <person name="Liolios K."/>
            <person name="Nordberg H.P."/>
            <person name="Cantor M.N."/>
            <person name="Hua S.X."/>
            <person name="Woyke T."/>
        </authorList>
    </citation>
    <scope>NUCLEOTIDE SEQUENCE [LARGE SCALE GENOMIC DNA]</scope>
    <source>
        <strain evidence="7 8">DSM 44712</strain>
    </source>
</reference>
<feature type="transmembrane region" description="Helical" evidence="5">
    <location>
        <begin position="151"/>
        <end position="175"/>
    </location>
</feature>
<feature type="transmembrane region" description="Helical" evidence="5">
    <location>
        <begin position="392"/>
        <end position="412"/>
    </location>
</feature>
<dbReference type="Pfam" id="PF07690">
    <property type="entry name" value="MFS_1"/>
    <property type="match status" value="1"/>
</dbReference>
<feature type="transmembrane region" description="Helical" evidence="5">
    <location>
        <begin position="305"/>
        <end position="323"/>
    </location>
</feature>
<name>A0A010ZWE1_9ACTN</name>